<comment type="caution">
    <text evidence="6">The sequence shown here is derived from an EMBL/GenBank/DDBJ whole genome shotgun (WGS) entry which is preliminary data.</text>
</comment>
<sequence>MARHPDGDALTDAEYERLRDATESYREDLVVALCGEAGLRPVELATLRPADLTRRGDDATHDCFRVRSDGEERTAYVPPDVADDVRKYVNATGIASTDRIFDVTPRRLQMLVSTVAERAAAGDDRLADVSTRDLRAYFARRLLVDDGVDPRIVQATGGWSHLGSLEPYIDPPTDRAVAAALHDAWSDNADGADGEPDSNGVDEATPQKTGAPAGPAGSSVDATSTALGVALDDVSTRADAEQRACETLSDAYDAAAVCDANGSVRACVGLEDADERAAVADALDAIIESHGGLDSVRFVERALDTGVAERERTLAATAVRSGDQTHGLLCVAVDASRPTHGLHRLLTDAGRRVGWVIAATERKELLFSETGVELVFEADAESFFAAASAALDCELHLDGLVPAPDHALLCFVAATGTSAEAFLERAADSDAVSDARLIRDIGDRVRLELVLREPSPTVTLVELGGAVESLTAADGAARLSVVFPSGHDVRAIVERVTSTFPGVSFQAKREASRSPLTGDLYRTLDETLTEKQCSALQAAYFADYFEWPRGSTAEELADSMGVSAPTLHNHLRKAQQKLFTVLFDAA</sequence>
<evidence type="ECO:0000313" key="6">
    <source>
        <dbReference type="EMBL" id="GGL69701.1"/>
    </source>
</evidence>
<dbReference type="PANTHER" id="PTHR34236">
    <property type="entry name" value="DIMETHYL SULFOXIDE REDUCTASE TRANSCRIPTIONAL ACTIVATOR"/>
    <property type="match status" value="1"/>
</dbReference>
<evidence type="ECO:0000256" key="1">
    <source>
        <dbReference type="ARBA" id="ARBA00023015"/>
    </source>
</evidence>
<dbReference type="InterPro" id="IPR011010">
    <property type="entry name" value="DNA_brk_join_enz"/>
</dbReference>
<dbReference type="InterPro" id="IPR002104">
    <property type="entry name" value="Integrase_catalytic"/>
</dbReference>
<dbReference type="InterPro" id="IPR013762">
    <property type="entry name" value="Integrase-like_cat_sf"/>
</dbReference>
<dbReference type="Pfam" id="PF15915">
    <property type="entry name" value="BAT"/>
    <property type="match status" value="1"/>
</dbReference>
<dbReference type="CDD" id="cd00397">
    <property type="entry name" value="DNA_BRE_C"/>
    <property type="match status" value="1"/>
</dbReference>
<evidence type="ECO:0000313" key="7">
    <source>
        <dbReference type="Proteomes" id="UP000607197"/>
    </source>
</evidence>
<dbReference type="PANTHER" id="PTHR34236:SF1">
    <property type="entry name" value="DIMETHYL SULFOXIDE REDUCTASE TRANSCRIPTIONAL ACTIVATOR"/>
    <property type="match status" value="1"/>
</dbReference>
<dbReference type="AlphaFoldDB" id="A0A830FA88"/>
<evidence type="ECO:0000256" key="2">
    <source>
        <dbReference type="ARBA" id="ARBA00023163"/>
    </source>
</evidence>
<dbReference type="Pfam" id="PF00589">
    <property type="entry name" value="Phage_integrase"/>
    <property type="match status" value="1"/>
</dbReference>
<evidence type="ECO:0000259" key="5">
    <source>
        <dbReference type="PROSITE" id="PS51898"/>
    </source>
</evidence>
<keyword evidence="1" id="KW-0805">Transcription regulation</keyword>
<dbReference type="InterPro" id="IPR031803">
    <property type="entry name" value="BAT_GAF/HTH-assoc"/>
</dbReference>
<proteinExistence type="predicted"/>
<reference evidence="6" key="1">
    <citation type="journal article" date="2014" name="Int. J. Syst. Evol. Microbiol.">
        <title>Complete genome sequence of Corynebacterium casei LMG S-19264T (=DSM 44701T), isolated from a smear-ripened cheese.</title>
        <authorList>
            <consortium name="US DOE Joint Genome Institute (JGI-PGF)"/>
            <person name="Walter F."/>
            <person name="Albersmeier A."/>
            <person name="Kalinowski J."/>
            <person name="Ruckert C."/>
        </authorList>
    </citation>
    <scope>NUCLEOTIDE SEQUENCE</scope>
    <source>
        <strain evidence="6">JCM 19596</strain>
    </source>
</reference>
<dbReference type="Pfam" id="PF04967">
    <property type="entry name" value="HTH_10"/>
    <property type="match status" value="1"/>
</dbReference>
<dbReference type="GO" id="GO:0006310">
    <property type="term" value="P:DNA recombination"/>
    <property type="evidence" value="ECO:0007669"/>
    <property type="project" value="UniProtKB-KW"/>
</dbReference>
<feature type="region of interest" description="Disordered" evidence="4">
    <location>
        <begin position="186"/>
        <end position="221"/>
    </location>
</feature>
<dbReference type="GO" id="GO:0003677">
    <property type="term" value="F:DNA binding"/>
    <property type="evidence" value="ECO:0007669"/>
    <property type="project" value="InterPro"/>
</dbReference>
<dbReference type="SUPFAM" id="SSF88659">
    <property type="entry name" value="Sigma3 and sigma4 domains of RNA polymerase sigma factors"/>
    <property type="match status" value="1"/>
</dbReference>
<organism evidence="6 7">
    <name type="scientific">Halocalculus aciditolerans</name>
    <dbReference type="NCBI Taxonomy" id="1383812"/>
    <lineage>
        <taxon>Archaea</taxon>
        <taxon>Methanobacteriati</taxon>
        <taxon>Methanobacteriota</taxon>
        <taxon>Stenosarchaea group</taxon>
        <taxon>Halobacteria</taxon>
        <taxon>Halobacteriales</taxon>
        <taxon>Halobacteriaceae</taxon>
        <taxon>Halocalculus</taxon>
    </lineage>
</organism>
<accession>A0A830FA88</accession>
<dbReference type="SUPFAM" id="SSF56349">
    <property type="entry name" value="DNA breaking-rejoining enzymes"/>
    <property type="match status" value="1"/>
</dbReference>
<dbReference type="EMBL" id="BMPG01000004">
    <property type="protein sequence ID" value="GGL69701.1"/>
    <property type="molecule type" value="Genomic_DNA"/>
</dbReference>
<dbReference type="Proteomes" id="UP000607197">
    <property type="component" value="Unassembled WGS sequence"/>
</dbReference>
<keyword evidence="2" id="KW-0804">Transcription</keyword>
<keyword evidence="7" id="KW-1185">Reference proteome</keyword>
<keyword evidence="3" id="KW-0233">DNA recombination</keyword>
<feature type="domain" description="Tyr recombinase" evidence="5">
    <location>
        <begin position="5"/>
        <end position="183"/>
    </location>
</feature>
<dbReference type="PROSITE" id="PS51898">
    <property type="entry name" value="TYR_RECOMBINASE"/>
    <property type="match status" value="1"/>
</dbReference>
<dbReference type="Gene3D" id="1.10.443.10">
    <property type="entry name" value="Intergrase catalytic core"/>
    <property type="match status" value="1"/>
</dbReference>
<gene>
    <name evidence="6" type="ORF">GCM10009039_29620</name>
</gene>
<dbReference type="InterPro" id="IPR013324">
    <property type="entry name" value="RNA_pol_sigma_r3/r4-like"/>
</dbReference>
<dbReference type="InterPro" id="IPR007050">
    <property type="entry name" value="HTH_bacterioopsin"/>
</dbReference>
<protein>
    <submittedName>
        <fullName evidence="6">XRE family transcriptional regulator</fullName>
    </submittedName>
</protein>
<evidence type="ECO:0000256" key="4">
    <source>
        <dbReference type="SAM" id="MobiDB-lite"/>
    </source>
</evidence>
<name>A0A830FA88_9EURY</name>
<reference evidence="6" key="2">
    <citation type="submission" date="2020-09" db="EMBL/GenBank/DDBJ databases">
        <authorList>
            <person name="Sun Q."/>
            <person name="Ohkuma M."/>
        </authorList>
    </citation>
    <scope>NUCLEOTIDE SEQUENCE</scope>
    <source>
        <strain evidence="6">JCM 19596</strain>
    </source>
</reference>
<dbReference type="GO" id="GO:0015074">
    <property type="term" value="P:DNA integration"/>
    <property type="evidence" value="ECO:0007669"/>
    <property type="project" value="InterPro"/>
</dbReference>
<dbReference type="RefSeq" id="WP_188980306.1">
    <property type="nucleotide sequence ID" value="NZ_BMPG01000004.1"/>
</dbReference>
<dbReference type="OrthoDB" id="234125at2157"/>
<evidence type="ECO:0000256" key="3">
    <source>
        <dbReference type="ARBA" id="ARBA00023172"/>
    </source>
</evidence>